<dbReference type="FunFam" id="3.40.50.300:FF:001389">
    <property type="entry name" value="ATP-dependent DNA helicase RecQ"/>
    <property type="match status" value="1"/>
</dbReference>
<evidence type="ECO:0000256" key="2">
    <source>
        <dbReference type="ARBA" id="ARBA00005446"/>
    </source>
</evidence>
<dbReference type="CDD" id="cd17920">
    <property type="entry name" value="DEXHc_RecQ"/>
    <property type="match status" value="1"/>
</dbReference>
<dbReference type="Proteomes" id="UP000692954">
    <property type="component" value="Unassembled WGS sequence"/>
</dbReference>
<dbReference type="PROSITE" id="PS51194">
    <property type="entry name" value="HELICASE_CTER"/>
    <property type="match status" value="1"/>
</dbReference>
<gene>
    <name evidence="15" type="ORF">PSON_ATCC_30995.1.T1160101</name>
</gene>
<comment type="caution">
    <text evidence="15">The sequence shown here is derived from an EMBL/GenBank/DDBJ whole genome shotgun (WGS) entry which is preliminary data.</text>
</comment>
<dbReference type="SMART" id="SM00490">
    <property type="entry name" value="HELICc"/>
    <property type="match status" value="1"/>
</dbReference>
<feature type="domain" description="Helicase ATP-binding" evidence="13">
    <location>
        <begin position="99"/>
        <end position="268"/>
    </location>
</feature>
<dbReference type="EC" id="5.6.2.4" evidence="11"/>
<evidence type="ECO:0000256" key="5">
    <source>
        <dbReference type="ARBA" id="ARBA00022806"/>
    </source>
</evidence>
<keyword evidence="4 11" id="KW-0378">Hydrolase</keyword>
<sequence length="893" mass="104153">MEFGDFSRLLSEEDELVQVSKAYLEQLILKNQPPQALPVEKKSCKKIVIKQTAKKQKSYQFADVHQWTTTQFDWDTKVLEALKGGFGKEQFKANQKAIINCVLAGKDVFVCMPTGYGKSITFQIPAYVENGVSIVVMPLISLIFDQVQYLTSLGIPTLNMSGSNKLLTAQQILDQKIKLIYTTPEKIEKSEQFKLILSDLFNRKLIKRFVIDEAHCVSKWGRDFRPDYLKLSNVRNEYPNIPIIALTATAPEEVKEDIIDVLQIKGCLYLQSSFNRPNLIYEVRLREELKKAVQEIKEFINSTYPKQSGIIYCLTQSECQTLSQNLNYHGLGSDFYHAGLTEKERHRIHKNWLMNEVQVIVATVAFGMGIDKKDCRFVIHYQMPKSIENYYQESGRAGRDGKQAHCLLFYNNTDYKTNLYLMDQNTEMTAQMKKYNVKKLDQMQQFCYDRISCRRVLQLSYLGENFDPALCNKKCDNCQRDDENAEKINLTNEALKILDCLEKYPLTENQLIQCLKGQDKKKSNNSQKNAEQIFGLFKHNTRYISPLLDQLRAQNALSQKVQCYNLKGNFQNKVVYLTPNTQTSIKSVIVTIPKEKDKRTSVLDQKSNELFKKYLSKENNNQNNNGTNVQINQNFYQKEFTWQNGTIQETEQKKLQYDKQYGYCLESQFNDLRERLMLVRKNIYKEMTNDATNQIINIDLVLSTDDIEELCKKLPTTMNELNDSFICIAQEIKKLQYMKHFIEEVAHFVDIEEINKQMFEKPKQIETQVDQVFEFQKHIRQDDDVVDITNQKLIAQQKEVDELLINGYEHDDFIDGLLNLIEEDENNKSPDILIIDDDNIKNDFVNNKKPQNQQTTNLEPVQQKQNQQEKQTDKIENNQQSKKLKINLKRSFL</sequence>
<dbReference type="GO" id="GO:0005694">
    <property type="term" value="C:chromosome"/>
    <property type="evidence" value="ECO:0007669"/>
    <property type="project" value="TreeGrafter"/>
</dbReference>
<dbReference type="InterPro" id="IPR001650">
    <property type="entry name" value="Helicase_C-like"/>
</dbReference>
<dbReference type="FunFam" id="3.40.50.300:FF:000340">
    <property type="entry name" value="Bloom syndrome, RecQ helicase"/>
    <property type="match status" value="1"/>
</dbReference>
<keyword evidence="5 11" id="KW-0347">Helicase</keyword>
<dbReference type="GO" id="GO:0005737">
    <property type="term" value="C:cytoplasm"/>
    <property type="evidence" value="ECO:0007669"/>
    <property type="project" value="TreeGrafter"/>
</dbReference>
<evidence type="ECO:0000256" key="1">
    <source>
        <dbReference type="ARBA" id="ARBA00004123"/>
    </source>
</evidence>
<dbReference type="Pfam" id="PF16124">
    <property type="entry name" value="RecQ_Zn_bind"/>
    <property type="match status" value="1"/>
</dbReference>
<comment type="subcellular location">
    <subcellularLocation>
        <location evidence="1 11">Nucleus</location>
    </subcellularLocation>
</comment>
<comment type="catalytic activity">
    <reaction evidence="11">
        <text>ATP + H2O = ADP + phosphate + H(+)</text>
        <dbReference type="Rhea" id="RHEA:13065"/>
        <dbReference type="ChEBI" id="CHEBI:15377"/>
        <dbReference type="ChEBI" id="CHEBI:15378"/>
        <dbReference type="ChEBI" id="CHEBI:30616"/>
        <dbReference type="ChEBI" id="CHEBI:43474"/>
        <dbReference type="ChEBI" id="CHEBI:456216"/>
    </reaction>
</comment>
<comment type="similarity">
    <text evidence="2 11">Belongs to the helicase family. RecQ subfamily.</text>
</comment>
<evidence type="ECO:0000256" key="9">
    <source>
        <dbReference type="ARBA" id="ARBA00023242"/>
    </source>
</evidence>
<keyword evidence="16" id="KW-1185">Reference proteome</keyword>
<dbReference type="SMART" id="SM00487">
    <property type="entry name" value="DEXDc"/>
    <property type="match status" value="1"/>
</dbReference>
<dbReference type="OrthoDB" id="10261556at2759"/>
<reference evidence="15" key="1">
    <citation type="submission" date="2021-01" db="EMBL/GenBank/DDBJ databases">
        <authorList>
            <consortium name="Genoscope - CEA"/>
            <person name="William W."/>
        </authorList>
    </citation>
    <scope>NUCLEOTIDE SEQUENCE</scope>
</reference>
<feature type="domain" description="Helicase C-terminal" evidence="14">
    <location>
        <begin position="288"/>
        <end position="441"/>
    </location>
</feature>
<evidence type="ECO:0000256" key="10">
    <source>
        <dbReference type="ARBA" id="ARBA00034617"/>
    </source>
</evidence>
<dbReference type="GO" id="GO:0000724">
    <property type="term" value="P:double-strand break repair via homologous recombination"/>
    <property type="evidence" value="ECO:0007669"/>
    <property type="project" value="TreeGrafter"/>
</dbReference>
<dbReference type="Pfam" id="PF00270">
    <property type="entry name" value="DEAD"/>
    <property type="match status" value="1"/>
</dbReference>
<proteinExistence type="inferred from homology"/>
<dbReference type="GO" id="GO:0009378">
    <property type="term" value="F:four-way junction helicase activity"/>
    <property type="evidence" value="ECO:0007669"/>
    <property type="project" value="TreeGrafter"/>
</dbReference>
<dbReference type="PANTHER" id="PTHR13710">
    <property type="entry name" value="DNA HELICASE RECQ FAMILY MEMBER"/>
    <property type="match status" value="1"/>
</dbReference>
<dbReference type="InterPro" id="IPR032284">
    <property type="entry name" value="RecQ_Zn-bd"/>
</dbReference>
<keyword evidence="9 11" id="KW-0539">Nucleus</keyword>
<accession>A0A8S1QQZ6</accession>
<keyword evidence="6 11" id="KW-0067">ATP-binding</keyword>
<dbReference type="InterPro" id="IPR014001">
    <property type="entry name" value="Helicase_ATP-bd"/>
</dbReference>
<evidence type="ECO:0000256" key="4">
    <source>
        <dbReference type="ARBA" id="ARBA00022801"/>
    </source>
</evidence>
<dbReference type="GO" id="GO:0005524">
    <property type="term" value="F:ATP binding"/>
    <property type="evidence" value="ECO:0007669"/>
    <property type="project" value="UniProtKB-KW"/>
</dbReference>
<comment type="catalytic activity">
    <reaction evidence="10 11">
        <text>Couples ATP hydrolysis with the unwinding of duplex DNA by translocating in the 3'-5' direction.</text>
        <dbReference type="EC" id="5.6.2.4"/>
    </reaction>
</comment>
<keyword evidence="8" id="KW-0413">Isomerase</keyword>
<dbReference type="GO" id="GO:0003677">
    <property type="term" value="F:DNA binding"/>
    <property type="evidence" value="ECO:0007669"/>
    <property type="project" value="UniProtKB-KW"/>
</dbReference>
<evidence type="ECO:0000313" key="16">
    <source>
        <dbReference type="Proteomes" id="UP000692954"/>
    </source>
</evidence>
<evidence type="ECO:0000256" key="12">
    <source>
        <dbReference type="SAM" id="MobiDB-lite"/>
    </source>
</evidence>
<dbReference type="GO" id="GO:0005634">
    <property type="term" value="C:nucleus"/>
    <property type="evidence" value="ECO:0007669"/>
    <property type="project" value="UniProtKB-SubCell"/>
</dbReference>
<dbReference type="Pfam" id="PF09382">
    <property type="entry name" value="RQC"/>
    <property type="match status" value="1"/>
</dbReference>
<evidence type="ECO:0000259" key="13">
    <source>
        <dbReference type="PROSITE" id="PS51192"/>
    </source>
</evidence>
<dbReference type="AlphaFoldDB" id="A0A8S1QQZ6"/>
<feature type="region of interest" description="Disordered" evidence="12">
    <location>
        <begin position="846"/>
        <end position="881"/>
    </location>
</feature>
<evidence type="ECO:0000313" key="15">
    <source>
        <dbReference type="EMBL" id="CAD8118188.1"/>
    </source>
</evidence>
<feature type="compositionally biased region" description="Low complexity" evidence="12">
    <location>
        <begin position="846"/>
        <end position="869"/>
    </location>
</feature>
<evidence type="ECO:0000259" key="14">
    <source>
        <dbReference type="PROSITE" id="PS51194"/>
    </source>
</evidence>
<keyword evidence="7" id="KW-0238">DNA-binding</keyword>
<evidence type="ECO:0000256" key="3">
    <source>
        <dbReference type="ARBA" id="ARBA00022741"/>
    </source>
</evidence>
<dbReference type="CDD" id="cd18794">
    <property type="entry name" value="SF2_C_RecQ"/>
    <property type="match status" value="1"/>
</dbReference>
<organism evidence="15 16">
    <name type="scientific">Paramecium sonneborni</name>
    <dbReference type="NCBI Taxonomy" id="65129"/>
    <lineage>
        <taxon>Eukaryota</taxon>
        <taxon>Sar</taxon>
        <taxon>Alveolata</taxon>
        <taxon>Ciliophora</taxon>
        <taxon>Intramacronucleata</taxon>
        <taxon>Oligohymenophorea</taxon>
        <taxon>Peniculida</taxon>
        <taxon>Parameciidae</taxon>
        <taxon>Paramecium</taxon>
    </lineage>
</organism>
<dbReference type="NCBIfam" id="TIGR00614">
    <property type="entry name" value="recQ_fam"/>
    <property type="match status" value="1"/>
</dbReference>
<dbReference type="EMBL" id="CAJJDN010000116">
    <property type="protein sequence ID" value="CAD8118188.1"/>
    <property type="molecule type" value="Genomic_DNA"/>
</dbReference>
<dbReference type="GO" id="GO:0043138">
    <property type="term" value="F:3'-5' DNA helicase activity"/>
    <property type="evidence" value="ECO:0007669"/>
    <property type="project" value="UniProtKB-EC"/>
</dbReference>
<dbReference type="GO" id="GO:0016787">
    <property type="term" value="F:hydrolase activity"/>
    <property type="evidence" value="ECO:0007669"/>
    <property type="project" value="UniProtKB-KW"/>
</dbReference>
<evidence type="ECO:0000256" key="8">
    <source>
        <dbReference type="ARBA" id="ARBA00023235"/>
    </source>
</evidence>
<dbReference type="PROSITE" id="PS51192">
    <property type="entry name" value="HELICASE_ATP_BIND_1"/>
    <property type="match status" value="1"/>
</dbReference>
<dbReference type="InterPro" id="IPR018982">
    <property type="entry name" value="RQC_domain"/>
</dbReference>
<dbReference type="InterPro" id="IPR011545">
    <property type="entry name" value="DEAD/DEAH_box_helicase_dom"/>
</dbReference>
<name>A0A8S1QQZ6_9CILI</name>
<evidence type="ECO:0000256" key="7">
    <source>
        <dbReference type="ARBA" id="ARBA00023125"/>
    </source>
</evidence>
<dbReference type="GO" id="GO:0006260">
    <property type="term" value="P:DNA replication"/>
    <property type="evidence" value="ECO:0007669"/>
    <property type="project" value="InterPro"/>
</dbReference>
<evidence type="ECO:0000256" key="6">
    <source>
        <dbReference type="ARBA" id="ARBA00022840"/>
    </source>
</evidence>
<protein>
    <recommendedName>
        <fullName evidence="11">ATP-dependent DNA helicase</fullName>
        <ecNumber evidence="11">5.6.2.4</ecNumber>
    </recommendedName>
</protein>
<dbReference type="InterPro" id="IPR004589">
    <property type="entry name" value="DNA_helicase_ATP-dep_RecQ"/>
</dbReference>
<keyword evidence="3 11" id="KW-0547">Nucleotide-binding</keyword>
<dbReference type="PANTHER" id="PTHR13710:SF153">
    <property type="entry name" value="RECQ-LIKE DNA HELICASE BLM"/>
    <property type="match status" value="1"/>
</dbReference>
<evidence type="ECO:0000256" key="11">
    <source>
        <dbReference type="RuleBase" id="RU364117"/>
    </source>
</evidence>
<dbReference type="Pfam" id="PF00271">
    <property type="entry name" value="Helicase_C"/>
    <property type="match status" value="1"/>
</dbReference>